<accession>A0A136IU21</accession>
<dbReference type="AlphaFoldDB" id="A0A136IU21"/>
<keyword evidence="1" id="KW-1133">Transmembrane helix</keyword>
<feature type="transmembrane region" description="Helical" evidence="1">
    <location>
        <begin position="119"/>
        <end position="139"/>
    </location>
</feature>
<name>A0A136IU21_9PEZI</name>
<feature type="transmembrane region" description="Helical" evidence="1">
    <location>
        <begin position="151"/>
        <end position="168"/>
    </location>
</feature>
<dbReference type="STRING" id="196109.A0A136IU21"/>
<keyword evidence="3" id="KW-1185">Reference proteome</keyword>
<dbReference type="Pfam" id="PF10067">
    <property type="entry name" value="DUF2306"/>
    <property type="match status" value="1"/>
</dbReference>
<proteinExistence type="predicted"/>
<sequence>MAASTTSGQPKPASGGPLAAARKSLMRTFGFTKGYNLAIFLIFGGLTALFSVYRLRAISLDFFCIPGNSIPGECLHYSLPGRYQTGIWLHLASVLPASLLALTQFVPAIRRRALNVHRYAGYAVWVLSISGSVGMIMLVDKAAGGSLETQAIAYVLTALFLGSTYRAYTAIRELRIDQHREWMLRAWIYAWCIVTMRPIFILLALAASKLGNFHLALPCDKIEYVLANAQVPDPNITLAGTFPDCAAYLSGADPAKMTVVRANLRGSIVERTAALNMSFGTATWVALIIHAVLLELYLHYTAEEDQRLKKVSHQKRLAAGLINPTEVAAVDGSNGDKKTS</sequence>
<evidence type="ECO:0000256" key="1">
    <source>
        <dbReference type="SAM" id="Phobius"/>
    </source>
</evidence>
<gene>
    <name evidence="2" type="ORF">Micbo1qcDRAFT_189882</name>
</gene>
<evidence type="ECO:0000313" key="2">
    <source>
        <dbReference type="EMBL" id="KXJ88388.1"/>
    </source>
</evidence>
<dbReference type="InterPro" id="IPR018750">
    <property type="entry name" value="DUF2306_membrane"/>
</dbReference>
<dbReference type="OrthoDB" id="193478at2759"/>
<evidence type="ECO:0000313" key="3">
    <source>
        <dbReference type="Proteomes" id="UP000070501"/>
    </source>
</evidence>
<feature type="transmembrane region" description="Helical" evidence="1">
    <location>
        <begin position="87"/>
        <end position="107"/>
    </location>
</feature>
<dbReference type="Proteomes" id="UP000070501">
    <property type="component" value="Unassembled WGS sequence"/>
</dbReference>
<feature type="transmembrane region" description="Helical" evidence="1">
    <location>
        <begin position="281"/>
        <end position="300"/>
    </location>
</feature>
<feature type="transmembrane region" description="Helical" evidence="1">
    <location>
        <begin position="188"/>
        <end position="207"/>
    </location>
</feature>
<feature type="transmembrane region" description="Helical" evidence="1">
    <location>
        <begin position="34"/>
        <end position="53"/>
    </location>
</feature>
<keyword evidence="1" id="KW-0472">Membrane</keyword>
<organism evidence="2 3">
    <name type="scientific">Microdochium bolleyi</name>
    <dbReference type="NCBI Taxonomy" id="196109"/>
    <lineage>
        <taxon>Eukaryota</taxon>
        <taxon>Fungi</taxon>
        <taxon>Dikarya</taxon>
        <taxon>Ascomycota</taxon>
        <taxon>Pezizomycotina</taxon>
        <taxon>Sordariomycetes</taxon>
        <taxon>Xylariomycetidae</taxon>
        <taxon>Xylariales</taxon>
        <taxon>Microdochiaceae</taxon>
        <taxon>Microdochium</taxon>
    </lineage>
</organism>
<protein>
    <submittedName>
        <fullName evidence="2">Uncharacterized protein</fullName>
    </submittedName>
</protein>
<dbReference type="EMBL" id="KQ964258">
    <property type="protein sequence ID" value="KXJ88388.1"/>
    <property type="molecule type" value="Genomic_DNA"/>
</dbReference>
<keyword evidence="1" id="KW-0812">Transmembrane</keyword>
<dbReference type="InParanoid" id="A0A136IU21"/>
<reference evidence="3" key="1">
    <citation type="submission" date="2016-02" db="EMBL/GenBank/DDBJ databases">
        <title>Draft genome sequence of Microdochium bolleyi, a fungal endophyte of beachgrass.</title>
        <authorList>
            <consortium name="DOE Joint Genome Institute"/>
            <person name="David A.S."/>
            <person name="May G."/>
            <person name="Haridas S."/>
            <person name="Lim J."/>
            <person name="Wang M."/>
            <person name="Labutti K."/>
            <person name="Lipzen A."/>
            <person name="Barry K."/>
            <person name="Grigoriev I.V."/>
        </authorList>
    </citation>
    <scope>NUCLEOTIDE SEQUENCE [LARGE SCALE GENOMIC DNA]</scope>
    <source>
        <strain evidence="3">J235TASD1</strain>
    </source>
</reference>